<dbReference type="PANTHER" id="PTHR31756">
    <property type="entry name" value="PYRUVATE, PHOSPHATE DIKINASE REGULATORY PROTEIN 1, CHLOROPLASTIC"/>
    <property type="match status" value="1"/>
</dbReference>
<evidence type="ECO:0000256" key="4">
    <source>
        <dbReference type="ARBA" id="ARBA00022777"/>
    </source>
</evidence>
<dbReference type="Pfam" id="PF03618">
    <property type="entry name" value="Kinase-PPPase"/>
    <property type="match status" value="1"/>
</dbReference>
<keyword evidence="7" id="KW-1185">Reference proteome</keyword>
<protein>
    <recommendedName>
        <fullName evidence="5">Putative phosphoenolpyruvate synthase regulatory protein</fullName>
        <shortName evidence="5">PEP synthase regulatory protein</shortName>
        <shortName evidence="5">PSRP</shortName>
        <ecNumber evidence="5">2.7.11.33</ecNumber>
        <ecNumber evidence="5">2.7.4.28</ecNumber>
    </recommendedName>
    <alternativeName>
        <fullName evidence="5">Pyruvate, water dikinase regulatory protein</fullName>
    </alternativeName>
</protein>
<dbReference type="HAMAP" id="MF_01062">
    <property type="entry name" value="PSRP"/>
    <property type="match status" value="1"/>
</dbReference>
<organism evidence="6 7">
    <name type="scientific">Kistimonas scapharcae</name>
    <dbReference type="NCBI Taxonomy" id="1036133"/>
    <lineage>
        <taxon>Bacteria</taxon>
        <taxon>Pseudomonadati</taxon>
        <taxon>Pseudomonadota</taxon>
        <taxon>Gammaproteobacteria</taxon>
        <taxon>Oceanospirillales</taxon>
        <taxon>Endozoicomonadaceae</taxon>
        <taxon>Kistimonas</taxon>
    </lineage>
</organism>
<keyword evidence="1 5" id="KW-0723">Serine/threonine-protein kinase</keyword>
<accession>A0ABP8V7I4</accession>
<evidence type="ECO:0000256" key="1">
    <source>
        <dbReference type="ARBA" id="ARBA00022527"/>
    </source>
</evidence>
<comment type="function">
    <text evidence="5">Bifunctional serine/threonine kinase and phosphorylase involved in the regulation of the phosphoenolpyruvate synthase (PEPS) by catalyzing its phosphorylation/dephosphorylation.</text>
</comment>
<dbReference type="InterPro" id="IPR026530">
    <property type="entry name" value="PSRP"/>
</dbReference>
<evidence type="ECO:0000313" key="6">
    <source>
        <dbReference type="EMBL" id="GAA4651514.1"/>
    </source>
</evidence>
<dbReference type="NCBIfam" id="NF003742">
    <property type="entry name" value="PRK05339.1"/>
    <property type="match status" value="1"/>
</dbReference>
<evidence type="ECO:0000256" key="5">
    <source>
        <dbReference type="HAMAP-Rule" id="MF_01062"/>
    </source>
</evidence>
<evidence type="ECO:0000256" key="2">
    <source>
        <dbReference type="ARBA" id="ARBA00022679"/>
    </source>
</evidence>
<dbReference type="EMBL" id="BAABFL010000454">
    <property type="protein sequence ID" value="GAA4651514.1"/>
    <property type="molecule type" value="Genomic_DNA"/>
</dbReference>
<evidence type="ECO:0000256" key="3">
    <source>
        <dbReference type="ARBA" id="ARBA00022741"/>
    </source>
</evidence>
<comment type="caution">
    <text evidence="6">The sequence shown here is derived from an EMBL/GenBank/DDBJ whole genome shotgun (WGS) entry which is preliminary data.</text>
</comment>
<name>A0ABP8V7I4_9GAMM</name>
<comment type="similarity">
    <text evidence="5">Belongs to the pyruvate, phosphate/water dikinase regulatory protein family. PSRP subfamily.</text>
</comment>
<evidence type="ECO:0000313" key="7">
    <source>
        <dbReference type="Proteomes" id="UP001500604"/>
    </source>
</evidence>
<comment type="catalytic activity">
    <reaction evidence="5">
        <text>[pyruvate, water dikinase]-phosphate + phosphate + H(+) = [pyruvate, water dikinase] + diphosphate</text>
        <dbReference type="Rhea" id="RHEA:48580"/>
        <dbReference type="Rhea" id="RHEA-COMP:11425"/>
        <dbReference type="Rhea" id="RHEA-COMP:11426"/>
        <dbReference type="ChEBI" id="CHEBI:15378"/>
        <dbReference type="ChEBI" id="CHEBI:33019"/>
        <dbReference type="ChEBI" id="CHEBI:43176"/>
        <dbReference type="ChEBI" id="CHEBI:43474"/>
        <dbReference type="ChEBI" id="CHEBI:68546"/>
        <dbReference type="EC" id="2.7.4.28"/>
    </reaction>
</comment>
<dbReference type="EC" id="2.7.4.28" evidence="5"/>
<keyword evidence="6" id="KW-0670">Pyruvate</keyword>
<keyword evidence="4 5" id="KW-0418">Kinase</keyword>
<sequence>MKRKVYFISDGTGITAESFGKSLLAQFDHVEFDNLTLPYVDTPEKAQAVVADINRQAEISEHKPLLFSTIIDEQISEIMKGANAYTTDIFQAFMPGLEQELRQHAMHKIGQKRAITANTQYNQRIDAVHFALDNDDGAKTRYYDKADVLIIGVSRCGKTPTCLYMGLQFGIRAANYPITEDDLDMMRLPAILKEHKNKLFGLTIDAEHLAAIRNERRPNSRYSSARQCEMEVNEVEQMFQRENIPYINTTRYSVEEIATRIIAQTGIERRLK</sequence>
<feature type="binding site" evidence="5">
    <location>
        <begin position="152"/>
        <end position="159"/>
    </location>
    <ligand>
        <name>ADP</name>
        <dbReference type="ChEBI" id="CHEBI:456216"/>
    </ligand>
</feature>
<proteinExistence type="inferred from homology"/>
<dbReference type="RefSeq" id="WP_345197899.1">
    <property type="nucleotide sequence ID" value="NZ_BAABFL010000454.1"/>
</dbReference>
<dbReference type="InterPro" id="IPR005177">
    <property type="entry name" value="Kinase-pyrophosphorylase"/>
</dbReference>
<dbReference type="EC" id="2.7.11.33" evidence="5"/>
<dbReference type="Proteomes" id="UP001500604">
    <property type="component" value="Unassembled WGS sequence"/>
</dbReference>
<keyword evidence="2 5" id="KW-0808">Transferase</keyword>
<reference evidence="7" key="1">
    <citation type="journal article" date="2019" name="Int. J. Syst. Evol. Microbiol.">
        <title>The Global Catalogue of Microorganisms (GCM) 10K type strain sequencing project: providing services to taxonomists for standard genome sequencing and annotation.</title>
        <authorList>
            <consortium name="The Broad Institute Genomics Platform"/>
            <consortium name="The Broad Institute Genome Sequencing Center for Infectious Disease"/>
            <person name="Wu L."/>
            <person name="Ma J."/>
        </authorList>
    </citation>
    <scope>NUCLEOTIDE SEQUENCE [LARGE SCALE GENOMIC DNA]</scope>
    <source>
        <strain evidence="7">JCM 17805</strain>
    </source>
</reference>
<comment type="catalytic activity">
    <reaction evidence="5">
        <text>[pyruvate, water dikinase] + ADP = [pyruvate, water dikinase]-phosphate + AMP + H(+)</text>
        <dbReference type="Rhea" id="RHEA:46020"/>
        <dbReference type="Rhea" id="RHEA-COMP:11425"/>
        <dbReference type="Rhea" id="RHEA-COMP:11426"/>
        <dbReference type="ChEBI" id="CHEBI:15378"/>
        <dbReference type="ChEBI" id="CHEBI:43176"/>
        <dbReference type="ChEBI" id="CHEBI:68546"/>
        <dbReference type="ChEBI" id="CHEBI:456215"/>
        <dbReference type="ChEBI" id="CHEBI:456216"/>
        <dbReference type="EC" id="2.7.11.33"/>
    </reaction>
</comment>
<gene>
    <name evidence="6" type="ORF">GCM10023116_37980</name>
</gene>
<keyword evidence="3 5" id="KW-0547">Nucleotide-binding</keyword>
<dbReference type="PANTHER" id="PTHR31756:SF3">
    <property type="entry name" value="PYRUVATE, PHOSPHATE DIKINASE REGULATORY PROTEIN 1, CHLOROPLASTIC"/>
    <property type="match status" value="1"/>
</dbReference>